<feature type="signal peptide" evidence="1">
    <location>
        <begin position="1"/>
        <end position="24"/>
    </location>
</feature>
<sequence length="461" mass="47356">MNTTKKPTLSLGLMLLTATLASCGGGGPAPVTVPGNPTTFTVTATGSTSAQLNWSAVPDATNFTLERKTNTGAYAAVAANLPTNTLTYSDTTLTASTAYTYRLKASNTAGASSGVERTVTTPAPGDADFTLSAQPLALTVLAGRSGSAQITVERPANPEGTVVLSLEGASVGSGPDRIQGTFGGASGTTLMLNVGAEVAVGPHTLTVRGRNGTVEKTVQVTVNVERWAVVDDDDSSNNSNHANPAYLPDSAADKIVRAAMTAAGRPYDVFVVPTGTGGYEPDIPDGPSAAQLSRYSGIVYYSGSSFATAMTNDDLASMSTFVDAPGRKLIVLSSAVLRNSVGGRNQLQVPDERYRPFLVTRAGLAQTASGETIMMPAYVLAGEADTVTQGLNVPVAARSFRSYVTPAAGTQTLFKEGDQVIATGKTLTGASGSSKVIIAGFEINDIAQADANTLLARFMTF</sequence>
<evidence type="ECO:0000256" key="1">
    <source>
        <dbReference type="SAM" id="SignalP"/>
    </source>
</evidence>
<gene>
    <name evidence="3" type="ORF">DFI_14360</name>
</gene>
<keyword evidence="3" id="KW-0614">Plasmid</keyword>
<feature type="chain" id="PRO_5011260748" description="Fibronectin type-III domain-containing protein" evidence="1">
    <location>
        <begin position="25"/>
        <end position="461"/>
    </location>
</feature>
<dbReference type="CDD" id="cd00063">
    <property type="entry name" value="FN3"/>
    <property type="match status" value="1"/>
</dbReference>
<dbReference type="Gene3D" id="2.60.40.10">
    <property type="entry name" value="Immunoglobulins"/>
    <property type="match status" value="1"/>
</dbReference>
<keyword evidence="1" id="KW-0732">Signal</keyword>
<geneLocation type="plasmid" evidence="4">
    <name>pdfi1</name>
</geneLocation>
<accession>A0A221T0F6</accession>
<dbReference type="KEGG" id="dfc:DFI_14360"/>
<dbReference type="InterPro" id="IPR013783">
    <property type="entry name" value="Ig-like_fold"/>
</dbReference>
<dbReference type="PROSITE" id="PS51257">
    <property type="entry name" value="PROKAR_LIPOPROTEIN"/>
    <property type="match status" value="1"/>
</dbReference>
<proteinExistence type="predicted"/>
<dbReference type="RefSeq" id="WP_027463657.1">
    <property type="nucleotide sequence ID" value="NZ_CP021082.1"/>
</dbReference>
<evidence type="ECO:0000313" key="3">
    <source>
        <dbReference type="EMBL" id="ASN82369.1"/>
    </source>
</evidence>
<dbReference type="InterPro" id="IPR003961">
    <property type="entry name" value="FN3_dom"/>
</dbReference>
<evidence type="ECO:0000313" key="4">
    <source>
        <dbReference type="Proteomes" id="UP000259030"/>
    </source>
</evidence>
<reference evidence="3 4" key="1">
    <citation type="submission" date="2017-05" db="EMBL/GenBank/DDBJ databases">
        <title>The complete genome sequence of Deinococcus ficus isolated from the rhizosphere of the Ficus religiosa L. in Taiwan.</title>
        <authorList>
            <person name="Wu K.-M."/>
            <person name="Liao T.-L."/>
            <person name="Liu Y.-M."/>
            <person name="Young C.-C."/>
            <person name="Tsai S.-F."/>
        </authorList>
    </citation>
    <scope>NUCLEOTIDE SEQUENCE [LARGE SCALE GENOMIC DNA]</scope>
    <source>
        <strain evidence="3 4">CC-FR2-10</strain>
        <plasmid evidence="4">pdfi1</plasmid>
    </source>
</reference>
<evidence type="ECO:0000259" key="2">
    <source>
        <dbReference type="PROSITE" id="PS50853"/>
    </source>
</evidence>
<dbReference type="PROSITE" id="PS50853">
    <property type="entry name" value="FN3"/>
    <property type="match status" value="1"/>
</dbReference>
<dbReference type="EMBL" id="CP021082">
    <property type="protein sequence ID" value="ASN82369.1"/>
    <property type="molecule type" value="Genomic_DNA"/>
</dbReference>
<dbReference type="AlphaFoldDB" id="A0A221T0F6"/>
<feature type="domain" description="Fibronectin type-III" evidence="2">
    <location>
        <begin position="33"/>
        <end position="124"/>
    </location>
</feature>
<dbReference type="Proteomes" id="UP000259030">
    <property type="component" value="Plasmid pDFI1"/>
</dbReference>
<protein>
    <recommendedName>
        <fullName evidence="2">Fibronectin type-III domain-containing protein</fullName>
    </recommendedName>
</protein>
<dbReference type="InterPro" id="IPR036116">
    <property type="entry name" value="FN3_sf"/>
</dbReference>
<organism evidence="3 4">
    <name type="scientific">Deinococcus ficus</name>
    <dbReference type="NCBI Taxonomy" id="317577"/>
    <lineage>
        <taxon>Bacteria</taxon>
        <taxon>Thermotogati</taxon>
        <taxon>Deinococcota</taxon>
        <taxon>Deinococci</taxon>
        <taxon>Deinococcales</taxon>
        <taxon>Deinococcaceae</taxon>
        <taxon>Deinococcus</taxon>
    </lineage>
</organism>
<keyword evidence="4" id="KW-1185">Reference proteome</keyword>
<dbReference type="SMART" id="SM00060">
    <property type="entry name" value="FN3"/>
    <property type="match status" value="1"/>
</dbReference>
<dbReference type="STRING" id="317577.GCA_000419625_02802"/>
<dbReference type="SUPFAM" id="SSF49265">
    <property type="entry name" value="Fibronectin type III"/>
    <property type="match status" value="1"/>
</dbReference>
<name>A0A221T0F6_9DEIO</name>